<dbReference type="Pfam" id="PF16725">
    <property type="entry name" value="Nucleolin_bd"/>
    <property type="match status" value="1"/>
</dbReference>
<dbReference type="GO" id="GO:0003723">
    <property type="term" value="F:RNA binding"/>
    <property type="evidence" value="ECO:0007669"/>
    <property type="project" value="TreeGrafter"/>
</dbReference>
<feature type="compositionally biased region" description="Polar residues" evidence="4">
    <location>
        <begin position="698"/>
        <end position="708"/>
    </location>
</feature>
<proteinExistence type="inferred from homology"/>
<feature type="region of interest" description="Disordered" evidence="4">
    <location>
        <begin position="570"/>
        <end position="653"/>
    </location>
</feature>
<comment type="similarity">
    <text evidence="1">Belongs to the AAA ATPase family.</text>
</comment>
<dbReference type="GO" id="GO:0005634">
    <property type="term" value="C:nucleus"/>
    <property type="evidence" value="ECO:0007669"/>
    <property type="project" value="TreeGrafter"/>
</dbReference>
<name>A0A0K8VFZ4_BACLA</name>
<dbReference type="PANTHER" id="PTHR23077">
    <property type="entry name" value="AAA-FAMILY ATPASE"/>
    <property type="match status" value="1"/>
</dbReference>
<dbReference type="InterPro" id="IPR041569">
    <property type="entry name" value="AAA_lid_3"/>
</dbReference>
<dbReference type="GO" id="GO:1990275">
    <property type="term" value="F:preribosome binding"/>
    <property type="evidence" value="ECO:0007669"/>
    <property type="project" value="TreeGrafter"/>
</dbReference>
<evidence type="ECO:0000256" key="3">
    <source>
        <dbReference type="ARBA" id="ARBA00022840"/>
    </source>
</evidence>
<dbReference type="CDD" id="cd19511">
    <property type="entry name" value="RecA-like_CDC48_r2-like"/>
    <property type="match status" value="1"/>
</dbReference>
<feature type="compositionally biased region" description="Polar residues" evidence="4">
    <location>
        <begin position="109"/>
        <end position="122"/>
    </location>
</feature>
<feature type="compositionally biased region" description="Low complexity" evidence="4">
    <location>
        <begin position="258"/>
        <end position="274"/>
    </location>
</feature>
<feature type="domain" description="AAA+ ATPase" evidence="5">
    <location>
        <begin position="801"/>
        <end position="938"/>
    </location>
</feature>
<dbReference type="SUPFAM" id="SSF52540">
    <property type="entry name" value="P-loop containing nucleoside triphosphate hydrolases"/>
    <property type="match status" value="2"/>
</dbReference>
<feature type="compositionally biased region" description="Basic and acidic residues" evidence="4">
    <location>
        <begin position="582"/>
        <end position="602"/>
    </location>
</feature>
<organism evidence="6">
    <name type="scientific">Bactrocera latifrons</name>
    <name type="common">Malaysian fruit fly</name>
    <name type="synonym">Chaetodacus latifrons</name>
    <dbReference type="NCBI Taxonomy" id="174628"/>
    <lineage>
        <taxon>Eukaryota</taxon>
        <taxon>Metazoa</taxon>
        <taxon>Ecdysozoa</taxon>
        <taxon>Arthropoda</taxon>
        <taxon>Hexapoda</taxon>
        <taxon>Insecta</taxon>
        <taxon>Pterygota</taxon>
        <taxon>Neoptera</taxon>
        <taxon>Endopterygota</taxon>
        <taxon>Diptera</taxon>
        <taxon>Brachycera</taxon>
        <taxon>Muscomorpha</taxon>
        <taxon>Tephritoidea</taxon>
        <taxon>Tephritidae</taxon>
        <taxon>Bactrocera</taxon>
        <taxon>Bactrocera</taxon>
    </lineage>
</organism>
<dbReference type="InterPro" id="IPR050168">
    <property type="entry name" value="AAA_ATPase_domain"/>
</dbReference>
<dbReference type="Pfam" id="PF17862">
    <property type="entry name" value="AAA_lid_3"/>
    <property type="match status" value="2"/>
</dbReference>
<dbReference type="GO" id="GO:0005524">
    <property type="term" value="F:ATP binding"/>
    <property type="evidence" value="ECO:0007669"/>
    <property type="project" value="UniProtKB-KW"/>
</dbReference>
<gene>
    <name evidence="6" type="primary">PF07_0047_0</name>
    <name evidence="6" type="ORF">c0_g1_i2</name>
</gene>
<dbReference type="GO" id="GO:0042254">
    <property type="term" value="P:ribosome biogenesis"/>
    <property type="evidence" value="ECO:0007669"/>
    <property type="project" value="TreeGrafter"/>
</dbReference>
<reference evidence="6" key="1">
    <citation type="submission" date="2015-06" db="EMBL/GenBank/DDBJ databases">
        <authorList>
            <person name="Hoefler B.C."/>
            <person name="Straight P.D."/>
        </authorList>
    </citation>
    <scope>NUCLEOTIDE SEQUENCE</scope>
</reference>
<feature type="region of interest" description="Disordered" evidence="4">
    <location>
        <begin position="689"/>
        <end position="711"/>
    </location>
</feature>
<feature type="compositionally biased region" description="Acidic residues" evidence="4">
    <location>
        <begin position="79"/>
        <end position="89"/>
    </location>
</feature>
<feature type="region of interest" description="Disordered" evidence="4">
    <location>
        <begin position="168"/>
        <end position="226"/>
    </location>
</feature>
<dbReference type="PANTHER" id="PTHR23077:SF171">
    <property type="entry name" value="NUCLEAR VALOSIN-CONTAINING PROTEIN-LIKE"/>
    <property type="match status" value="1"/>
</dbReference>
<keyword evidence="6" id="KW-0132">Cell division</keyword>
<evidence type="ECO:0000259" key="5">
    <source>
        <dbReference type="SMART" id="SM00382"/>
    </source>
</evidence>
<dbReference type="FunFam" id="3.40.50.300:FF:000149">
    <property type="entry name" value="Nuclear valosin-containing protein-like"/>
    <property type="match status" value="1"/>
</dbReference>
<dbReference type="InterPro" id="IPR027417">
    <property type="entry name" value="P-loop_NTPase"/>
</dbReference>
<feature type="region of interest" description="Disordered" evidence="4">
    <location>
        <begin position="240"/>
        <end position="300"/>
    </location>
</feature>
<feature type="compositionally biased region" description="Low complexity" evidence="4">
    <location>
        <begin position="174"/>
        <end position="187"/>
    </location>
</feature>
<dbReference type="AlphaFoldDB" id="A0A0K8VFZ4"/>
<accession>A0A0K8VFZ4</accession>
<dbReference type="GO" id="GO:0016887">
    <property type="term" value="F:ATP hydrolysis activity"/>
    <property type="evidence" value="ECO:0007669"/>
    <property type="project" value="InterPro"/>
</dbReference>
<dbReference type="InterPro" id="IPR003593">
    <property type="entry name" value="AAA+_ATPase"/>
</dbReference>
<dbReference type="InterPro" id="IPR031996">
    <property type="entry name" value="NVL2_nucleolin-bd"/>
</dbReference>
<dbReference type="FunFam" id="3.40.50.300:FF:000600">
    <property type="entry name" value="Nuclear valosin-containing protein-like"/>
    <property type="match status" value="1"/>
</dbReference>
<dbReference type="Gene3D" id="1.10.8.60">
    <property type="match status" value="2"/>
</dbReference>
<feature type="domain" description="AAA+ ATPase" evidence="5">
    <location>
        <begin position="354"/>
        <end position="493"/>
    </location>
</feature>
<feature type="compositionally biased region" description="Basic and acidic residues" evidence="4">
    <location>
        <begin position="242"/>
        <end position="257"/>
    </location>
</feature>
<feature type="compositionally biased region" description="Polar residues" evidence="4">
    <location>
        <begin position="607"/>
        <end position="622"/>
    </location>
</feature>
<dbReference type="EMBL" id="GDHF01014542">
    <property type="protein sequence ID" value="JAI37772.1"/>
    <property type="molecule type" value="Transcribed_RNA"/>
</dbReference>
<dbReference type="Gene3D" id="1.10.10.2010">
    <property type="match status" value="1"/>
</dbReference>
<feature type="region of interest" description="Disordered" evidence="4">
    <location>
        <begin position="108"/>
        <end position="152"/>
    </location>
</feature>
<sequence>MKKNKPLLHDPLIINRVKQYLEENVDKKFLDVSVMTRQLMERYPEYTRRKQAPFRALVEQAYRIVSHSYGLESQPSSGDDSDGSDLEVMDDSVSSNLMNNLMNNLYQKPKTNASKQTTTKQSAGEAIDISSDDDSADDTCTNGKSSDGIAQNATSTTKSFSGVILTKSNVPQESSSKGSSNSATTDSTSGVSVTLGAQKRHEFPESTEQQQQPHKKRKLPSNGGITFEYSKFNTNIPFISIERNDRTTQPFDRRDNEQQQQHMRQQLQQQQMQRSNRLSSYQQNNDAASGAFPTTASSQINQLRQRKFKKEVVLRKSRETFQDIGGMEKTLKELCELLMHIKSPDIYFVLGLMPPRGLLLHGPPGCGKTLLAHAIAGQLNLPLIEVAATELIAGVSGESEERIRDVFEQATMYAPSVLFIDEIDAISSNRSMAQKDMERRIVSQLISSLDNLKLTEDGQSVLVIGATTRPDVLDPALRRVGRFDHEVAIGIPTRKDRKDILTIICYGLLIDSNCDFDKIAELTPGYVGADLLALVSRAATIAVKRKCSECIRAFQLESQRNITIVDLDDEADESTDASNKQAEQDKNGKEKASIDTNVKTDDEQNAEEAQTTATSSVTNADTENAEGKPEGQTNGAETVEATTTEKKDAEAMDVDVEGEDAAKAESSNNATNVQIADSSVKSTEIVATTIDDTKTGESSKPSSNTTDAPNLSEPSLLELLNWLDNPPTDLTCASEFCITIEDFMEAVKVVQPSSKREGFITVPDVTWADVGSLQDIREELQLAVLAPVKFPEKLVTLGLTAPSGVLLCGPPGCGKTLLAKAIANEAGINFISVKGPELMNMYVGESERAVRSCFQRARNSAPCVIFFDEFDSLCPKRSDTNEGGSGTRVVNQLLTEMDGVEDRKGVYILAASNRPDIIDPAILRPGRLDTILYVGLPQKEERVAILEATTKQRTRPELADDVDFTAVAECTDGYTGADLAGLVRQSAMLALKESIHNPDSTDLRVRKSHFDLALKLIRPSVSAQDRKTYEKLRLKYAAPRSPTTTDDNAE</sequence>
<feature type="compositionally biased region" description="Polar residues" evidence="4">
    <location>
        <begin position="139"/>
        <end position="152"/>
    </location>
</feature>
<dbReference type="InterPro" id="IPR003960">
    <property type="entry name" value="ATPase_AAA_CS"/>
</dbReference>
<dbReference type="GO" id="GO:0051301">
    <property type="term" value="P:cell division"/>
    <property type="evidence" value="ECO:0007669"/>
    <property type="project" value="UniProtKB-KW"/>
</dbReference>
<keyword evidence="2" id="KW-0547">Nucleotide-binding</keyword>
<dbReference type="SMART" id="SM00382">
    <property type="entry name" value="AAA"/>
    <property type="match status" value="2"/>
</dbReference>
<evidence type="ECO:0000256" key="2">
    <source>
        <dbReference type="ARBA" id="ARBA00022741"/>
    </source>
</evidence>
<keyword evidence="3" id="KW-0067">ATP-binding</keyword>
<feature type="region of interest" description="Disordered" evidence="4">
    <location>
        <begin position="70"/>
        <end position="89"/>
    </location>
</feature>
<keyword evidence="6" id="KW-0131">Cell cycle</keyword>
<dbReference type="OrthoDB" id="27435at2759"/>
<dbReference type="InterPro" id="IPR003959">
    <property type="entry name" value="ATPase_AAA_core"/>
</dbReference>
<dbReference type="PROSITE" id="PS00674">
    <property type="entry name" value="AAA"/>
    <property type="match status" value="1"/>
</dbReference>
<protein>
    <submittedName>
        <fullName evidence="6">Putative cell division cycle ATPase</fullName>
    </submittedName>
</protein>
<evidence type="ECO:0000256" key="4">
    <source>
        <dbReference type="SAM" id="MobiDB-lite"/>
    </source>
</evidence>
<dbReference type="Gene3D" id="3.40.50.300">
    <property type="entry name" value="P-loop containing nucleotide triphosphate hydrolases"/>
    <property type="match status" value="2"/>
</dbReference>
<evidence type="ECO:0000256" key="1">
    <source>
        <dbReference type="ARBA" id="ARBA00006914"/>
    </source>
</evidence>
<feature type="compositionally biased region" description="Polar residues" evidence="4">
    <location>
        <begin position="275"/>
        <end position="300"/>
    </location>
</feature>
<dbReference type="InterPro" id="IPR038100">
    <property type="entry name" value="NLV2_N_sf"/>
</dbReference>
<dbReference type="Pfam" id="PF00004">
    <property type="entry name" value="AAA"/>
    <property type="match status" value="2"/>
</dbReference>
<evidence type="ECO:0000313" key="6">
    <source>
        <dbReference type="EMBL" id="JAI37772.1"/>
    </source>
</evidence>